<dbReference type="EMBL" id="JBHSWU010001083">
    <property type="protein sequence ID" value="MFC6726391.1"/>
    <property type="molecule type" value="Genomic_DNA"/>
</dbReference>
<sequence length="157" mass="17533">DAFELLDDVEVGGEHHLYEASWGGGVATVAGDVVETEGAVLEARATSGTWQFRLRYHDRDGVRAFQRACIDHGTPLDIGKLYDDDMSARERYDLTEKQYVTLRTAYERGYFEDPRATDLYDLGDRLDVSPRAVSQRLRRGLSAVVSNTVVVHEPPGS</sequence>
<keyword evidence="5" id="KW-1185">Reference proteome</keyword>
<accession>A0ABD5S4A7</accession>
<protein>
    <submittedName>
        <fullName evidence="4">Helix-turn-helix domain-containing protein</fullName>
    </submittedName>
</protein>
<comment type="caution">
    <text evidence="4">The sequence shown here is derived from an EMBL/GenBank/DDBJ whole genome shotgun (WGS) entry which is preliminary data.</text>
</comment>
<proteinExistence type="predicted"/>
<evidence type="ECO:0000313" key="4">
    <source>
        <dbReference type="EMBL" id="MFC6726391.1"/>
    </source>
</evidence>
<dbReference type="AlphaFoldDB" id="A0ABD5S4A7"/>
<gene>
    <name evidence="4" type="ORF">ACFQE1_18895</name>
</gene>
<dbReference type="InterPro" id="IPR007050">
    <property type="entry name" value="HTH_bacterioopsin"/>
</dbReference>
<dbReference type="PANTHER" id="PTHR34236">
    <property type="entry name" value="DIMETHYL SULFOXIDE REDUCTASE TRANSCRIPTIONAL ACTIVATOR"/>
    <property type="match status" value="1"/>
</dbReference>
<keyword evidence="2" id="KW-0804">Transcription</keyword>
<organism evidence="4 5">
    <name type="scientific">Halobium palmae</name>
    <dbReference type="NCBI Taxonomy" id="1776492"/>
    <lineage>
        <taxon>Archaea</taxon>
        <taxon>Methanobacteriati</taxon>
        <taxon>Methanobacteriota</taxon>
        <taxon>Stenosarchaea group</taxon>
        <taxon>Halobacteria</taxon>
        <taxon>Halobacteriales</taxon>
        <taxon>Haloferacaceae</taxon>
        <taxon>Halobium</taxon>
    </lineage>
</organism>
<feature type="domain" description="HTH bat-type" evidence="3">
    <location>
        <begin position="94"/>
        <end position="144"/>
    </location>
</feature>
<evidence type="ECO:0000313" key="5">
    <source>
        <dbReference type="Proteomes" id="UP001596328"/>
    </source>
</evidence>
<evidence type="ECO:0000256" key="2">
    <source>
        <dbReference type="ARBA" id="ARBA00023163"/>
    </source>
</evidence>
<evidence type="ECO:0000256" key="1">
    <source>
        <dbReference type="ARBA" id="ARBA00023015"/>
    </source>
</evidence>
<keyword evidence="1" id="KW-0805">Transcription regulation</keyword>
<evidence type="ECO:0000259" key="3">
    <source>
        <dbReference type="Pfam" id="PF04967"/>
    </source>
</evidence>
<dbReference type="PANTHER" id="PTHR34236:SF1">
    <property type="entry name" value="DIMETHYL SULFOXIDE REDUCTASE TRANSCRIPTIONAL ACTIVATOR"/>
    <property type="match status" value="1"/>
</dbReference>
<reference evidence="4 5" key="1">
    <citation type="journal article" date="2019" name="Int. J. Syst. Evol. Microbiol.">
        <title>The Global Catalogue of Microorganisms (GCM) 10K type strain sequencing project: providing services to taxonomists for standard genome sequencing and annotation.</title>
        <authorList>
            <consortium name="The Broad Institute Genomics Platform"/>
            <consortium name="The Broad Institute Genome Sequencing Center for Infectious Disease"/>
            <person name="Wu L."/>
            <person name="Ma J."/>
        </authorList>
    </citation>
    <scope>NUCLEOTIDE SEQUENCE [LARGE SCALE GENOMIC DNA]</scope>
    <source>
        <strain evidence="4 5">NBRC 111368</strain>
    </source>
</reference>
<dbReference type="Pfam" id="PF04967">
    <property type="entry name" value="HTH_10"/>
    <property type="match status" value="1"/>
</dbReference>
<feature type="non-terminal residue" evidence="4">
    <location>
        <position position="1"/>
    </location>
</feature>
<dbReference type="Proteomes" id="UP001596328">
    <property type="component" value="Unassembled WGS sequence"/>
</dbReference>
<name>A0ABD5S4A7_9EURY</name>